<evidence type="ECO:0000256" key="2">
    <source>
        <dbReference type="ARBA" id="ARBA00022525"/>
    </source>
</evidence>
<keyword evidence="3" id="KW-0732">Signal</keyword>
<accession>A0A3Q2Q2Z7</accession>
<dbReference type="Proteomes" id="UP000265000">
    <property type="component" value="Unplaced"/>
</dbReference>
<dbReference type="SUPFAM" id="SSF57302">
    <property type="entry name" value="Snake toxin-like"/>
    <property type="match status" value="1"/>
</dbReference>
<evidence type="ECO:0000313" key="5">
    <source>
        <dbReference type="Ensembl" id="ENSFHEP00000020252.1"/>
    </source>
</evidence>
<organism evidence="5 6">
    <name type="scientific">Fundulus heteroclitus</name>
    <name type="common">Killifish</name>
    <name type="synonym">Mummichog</name>
    <dbReference type="NCBI Taxonomy" id="8078"/>
    <lineage>
        <taxon>Eukaryota</taxon>
        <taxon>Metazoa</taxon>
        <taxon>Chordata</taxon>
        <taxon>Craniata</taxon>
        <taxon>Vertebrata</taxon>
        <taxon>Euteleostomi</taxon>
        <taxon>Actinopterygii</taxon>
        <taxon>Neopterygii</taxon>
        <taxon>Teleostei</taxon>
        <taxon>Neoteleostei</taxon>
        <taxon>Acanthomorphata</taxon>
        <taxon>Ovalentaria</taxon>
        <taxon>Atherinomorphae</taxon>
        <taxon>Cyprinodontiformes</taxon>
        <taxon>Fundulidae</taxon>
        <taxon>Fundulus</taxon>
    </lineage>
</organism>
<reference evidence="5" key="2">
    <citation type="submission" date="2025-09" db="UniProtKB">
        <authorList>
            <consortium name="Ensembl"/>
        </authorList>
    </citation>
    <scope>IDENTIFICATION</scope>
</reference>
<dbReference type="PANTHER" id="PTHR20914:SF9">
    <property type="entry name" value="COILED, ISOFORM A"/>
    <property type="match status" value="1"/>
</dbReference>
<dbReference type="STRING" id="8078.ENSFHEP00000020252"/>
<dbReference type="GeneTree" id="ENSGT00730000114327"/>
<keyword evidence="2" id="KW-0964">Secreted</keyword>
<feature type="domain" description="UPAR/Ly6" evidence="4">
    <location>
        <begin position="81"/>
        <end position="116"/>
    </location>
</feature>
<evidence type="ECO:0000256" key="3">
    <source>
        <dbReference type="ARBA" id="ARBA00022729"/>
    </source>
</evidence>
<evidence type="ECO:0000259" key="4">
    <source>
        <dbReference type="Pfam" id="PF00021"/>
    </source>
</evidence>
<sequence length="150" mass="15791">RKGLLVPMSSCQWARGGVHPGQVTTSLTYKACASSALCPLTGNTTASVNFGAQSATASAQCCNTNNCNSQNLSSPTAQSPNSLQCIACDPITSQCTNIITCSGDETNCFTAKYPVQYLPLATDCSPGTVIDAHCSLRNGDKFHWNEKISF</sequence>
<dbReference type="InterPro" id="IPR045860">
    <property type="entry name" value="Snake_toxin-like_sf"/>
</dbReference>
<keyword evidence="6" id="KW-1185">Reference proteome</keyword>
<proteinExistence type="predicted"/>
<dbReference type="Ensembl" id="ENSFHET00000029718.1">
    <property type="protein sequence ID" value="ENSFHEP00000020252.1"/>
    <property type="gene ID" value="ENSFHEG00000022188.1"/>
</dbReference>
<dbReference type="PANTHER" id="PTHR20914">
    <property type="entry name" value="LY6/PLAUR DOMAIN-CONTAINING PROTEIN 8"/>
    <property type="match status" value="1"/>
</dbReference>
<dbReference type="InterPro" id="IPR016054">
    <property type="entry name" value="LY6_UPA_recep-like"/>
</dbReference>
<dbReference type="Gene3D" id="2.10.60.10">
    <property type="entry name" value="CD59"/>
    <property type="match status" value="2"/>
</dbReference>
<comment type="subcellular location">
    <subcellularLocation>
        <location evidence="1">Secreted</location>
    </subcellularLocation>
</comment>
<feature type="domain" description="UPAR/Ly6" evidence="4">
    <location>
        <begin position="8"/>
        <end position="69"/>
    </location>
</feature>
<dbReference type="Pfam" id="PF00021">
    <property type="entry name" value="UPAR_LY6"/>
    <property type="match status" value="2"/>
</dbReference>
<name>A0A3Q2Q2Z7_FUNHE</name>
<protein>
    <recommendedName>
        <fullName evidence="4">UPAR/Ly6 domain-containing protein</fullName>
    </recommendedName>
</protein>
<dbReference type="AlphaFoldDB" id="A0A3Q2Q2Z7"/>
<reference evidence="5" key="1">
    <citation type="submission" date="2025-08" db="UniProtKB">
        <authorList>
            <consortium name="Ensembl"/>
        </authorList>
    </citation>
    <scope>IDENTIFICATION</scope>
</reference>
<dbReference type="InterPro" id="IPR018363">
    <property type="entry name" value="CD59_antigen_CS"/>
</dbReference>
<dbReference type="PROSITE" id="PS00983">
    <property type="entry name" value="LY6_UPAR"/>
    <property type="match status" value="1"/>
</dbReference>
<dbReference type="InterPro" id="IPR050918">
    <property type="entry name" value="CNF-like_PLA2_Inhibitor"/>
</dbReference>
<dbReference type="GO" id="GO:0005576">
    <property type="term" value="C:extracellular region"/>
    <property type="evidence" value="ECO:0007669"/>
    <property type="project" value="UniProtKB-SubCell"/>
</dbReference>
<evidence type="ECO:0000313" key="6">
    <source>
        <dbReference type="Proteomes" id="UP000265000"/>
    </source>
</evidence>
<evidence type="ECO:0000256" key="1">
    <source>
        <dbReference type="ARBA" id="ARBA00004613"/>
    </source>
</evidence>